<comment type="caution">
    <text evidence="1">The sequence shown here is derived from an EMBL/GenBank/DDBJ whole genome shotgun (WGS) entry which is preliminary data.</text>
</comment>
<gene>
    <name evidence="1" type="ORF">ACFS27_03185</name>
</gene>
<dbReference type="Proteomes" id="UP001597479">
    <property type="component" value="Unassembled WGS sequence"/>
</dbReference>
<organism evidence="1 2">
    <name type="scientific">Promicromonospora vindobonensis</name>
    <dbReference type="NCBI Taxonomy" id="195748"/>
    <lineage>
        <taxon>Bacteria</taxon>
        <taxon>Bacillati</taxon>
        <taxon>Actinomycetota</taxon>
        <taxon>Actinomycetes</taxon>
        <taxon>Micrococcales</taxon>
        <taxon>Promicromonosporaceae</taxon>
        <taxon>Promicromonospora</taxon>
    </lineage>
</organism>
<dbReference type="RefSeq" id="WP_377180266.1">
    <property type="nucleotide sequence ID" value="NZ_JBHUOG010000001.1"/>
</dbReference>
<proteinExistence type="predicted"/>
<keyword evidence="2" id="KW-1185">Reference proteome</keyword>
<reference evidence="2" key="1">
    <citation type="journal article" date="2019" name="Int. J. Syst. Evol. Microbiol.">
        <title>The Global Catalogue of Microorganisms (GCM) 10K type strain sequencing project: providing services to taxonomists for standard genome sequencing and annotation.</title>
        <authorList>
            <consortium name="The Broad Institute Genomics Platform"/>
            <consortium name="The Broad Institute Genome Sequencing Center for Infectious Disease"/>
            <person name="Wu L."/>
            <person name="Ma J."/>
        </authorList>
    </citation>
    <scope>NUCLEOTIDE SEQUENCE [LARGE SCALE GENOMIC DNA]</scope>
    <source>
        <strain evidence="2">CCM 7044</strain>
    </source>
</reference>
<evidence type="ECO:0000313" key="1">
    <source>
        <dbReference type="EMBL" id="MFD2792544.1"/>
    </source>
</evidence>
<name>A0ABW5VMW0_9MICO</name>
<dbReference type="EMBL" id="JBHUOG010000001">
    <property type="protein sequence ID" value="MFD2792544.1"/>
    <property type="molecule type" value="Genomic_DNA"/>
</dbReference>
<accession>A0ABW5VMW0</accession>
<sequence>MKLPNLGAALDRAIARHVEAALNTEPAEDLAADSRAEVSTPKAAR</sequence>
<evidence type="ECO:0000313" key="2">
    <source>
        <dbReference type="Proteomes" id="UP001597479"/>
    </source>
</evidence>
<protein>
    <submittedName>
        <fullName evidence="1">Uncharacterized protein</fullName>
    </submittedName>
</protein>